<comment type="caution">
    <text evidence="2">The sequence shown here is derived from an EMBL/GenBank/DDBJ whole genome shotgun (WGS) entry which is preliminary data.</text>
</comment>
<evidence type="ECO:0000313" key="2">
    <source>
        <dbReference type="EMBL" id="THU02789.1"/>
    </source>
</evidence>
<keyword evidence="3" id="KW-1185">Reference proteome</keyword>
<dbReference type="PRINTS" id="PR00081">
    <property type="entry name" value="GDHRDH"/>
</dbReference>
<name>A0A4S8F6R1_9BURK</name>
<proteinExistence type="inferred from homology"/>
<comment type="similarity">
    <text evidence="1">Belongs to the short-chain dehydrogenases/reductases (SDR) family.</text>
</comment>
<dbReference type="InterPro" id="IPR036291">
    <property type="entry name" value="NAD(P)-bd_dom_sf"/>
</dbReference>
<dbReference type="GO" id="GO:0016616">
    <property type="term" value="F:oxidoreductase activity, acting on the CH-OH group of donors, NAD or NADP as acceptor"/>
    <property type="evidence" value="ECO:0007669"/>
    <property type="project" value="TreeGrafter"/>
</dbReference>
<dbReference type="SUPFAM" id="SSF51735">
    <property type="entry name" value="NAD(P)-binding Rossmann-fold domains"/>
    <property type="match status" value="1"/>
</dbReference>
<sequence>MNYLIIGASKGLGKAFVEGLGQAGDHIVGISRQRPTDLTLPTGVSLDWIEADMSQPLTASQTIAKQAPDTLDVLIYNLGVWEELAFTDTYRFEGDSDAQIMAMVNTNITAALLLIKHLMPKLLESSTKPQIILTGSTSGLRQSGRPEVVFGTSKFALTGMADALRESYRNRSLAVTSLQLGYLNTEDALATPIATAAARGEGGLIPVHDVVSMVRALTRLSNASFVRELVLPAIADERF</sequence>
<reference evidence="2 3" key="1">
    <citation type="journal article" date="2015" name="Antonie Van Leeuwenhoek">
        <title>Lampropedia puyangensis sp. nov., isolated from symptomatic bark of Populus ? euramericana canker and emended description of Lampropedia hyalina (Ehrenberg 1832) Lee et al. 2004.</title>
        <authorList>
            <person name="Li Y."/>
            <person name="Wang T."/>
            <person name="Piao C.G."/>
            <person name="Wang L.F."/>
            <person name="Tian G.Z."/>
            <person name="Zhu T.H."/>
            <person name="Guo M.W."/>
        </authorList>
    </citation>
    <scope>NUCLEOTIDE SEQUENCE [LARGE SCALE GENOMIC DNA]</scope>
    <source>
        <strain evidence="2 3">2-bin</strain>
    </source>
</reference>
<dbReference type="EMBL" id="STFG01000005">
    <property type="protein sequence ID" value="THU02789.1"/>
    <property type="molecule type" value="Genomic_DNA"/>
</dbReference>
<evidence type="ECO:0000256" key="1">
    <source>
        <dbReference type="ARBA" id="ARBA00006484"/>
    </source>
</evidence>
<dbReference type="InterPro" id="IPR002347">
    <property type="entry name" value="SDR_fam"/>
</dbReference>
<dbReference type="Gene3D" id="3.40.50.720">
    <property type="entry name" value="NAD(P)-binding Rossmann-like Domain"/>
    <property type="match status" value="1"/>
</dbReference>
<gene>
    <name evidence="2" type="ORF">E9531_06725</name>
</gene>
<evidence type="ECO:0000313" key="3">
    <source>
        <dbReference type="Proteomes" id="UP000308917"/>
    </source>
</evidence>
<dbReference type="AlphaFoldDB" id="A0A4S8F6R1"/>
<organism evidence="2 3">
    <name type="scientific">Lampropedia puyangensis</name>
    <dbReference type="NCBI Taxonomy" id="1330072"/>
    <lineage>
        <taxon>Bacteria</taxon>
        <taxon>Pseudomonadati</taxon>
        <taxon>Pseudomonadota</taxon>
        <taxon>Betaproteobacteria</taxon>
        <taxon>Burkholderiales</taxon>
        <taxon>Comamonadaceae</taxon>
        <taxon>Lampropedia</taxon>
    </lineage>
</organism>
<protein>
    <submittedName>
        <fullName evidence="2">SDR family oxidoreductase</fullName>
    </submittedName>
</protein>
<dbReference type="RefSeq" id="WP_136572988.1">
    <property type="nucleotide sequence ID" value="NZ_STFG01000005.1"/>
</dbReference>
<dbReference type="Pfam" id="PF00106">
    <property type="entry name" value="adh_short"/>
    <property type="match status" value="1"/>
</dbReference>
<dbReference type="Proteomes" id="UP000308917">
    <property type="component" value="Unassembled WGS sequence"/>
</dbReference>
<dbReference type="CDD" id="cd05233">
    <property type="entry name" value="SDR_c"/>
    <property type="match status" value="1"/>
</dbReference>
<dbReference type="OrthoDB" id="5786478at2"/>
<dbReference type="PANTHER" id="PTHR42760">
    <property type="entry name" value="SHORT-CHAIN DEHYDROGENASES/REDUCTASES FAMILY MEMBER"/>
    <property type="match status" value="1"/>
</dbReference>
<accession>A0A4S8F6R1</accession>